<dbReference type="EnsemblMetazoa" id="XM_030991887">
    <property type="protein sequence ID" value="XP_030847747"/>
    <property type="gene ID" value="LOC583067"/>
</dbReference>
<dbReference type="SUPFAM" id="SSF56112">
    <property type="entry name" value="Protein kinase-like (PK-like)"/>
    <property type="match status" value="1"/>
</dbReference>
<dbReference type="FunCoup" id="A0A7M7PDU5">
    <property type="interactions" value="485"/>
</dbReference>
<comment type="catalytic activity">
    <reaction evidence="6">
        <text>[translation elongation factor 2] + ATP = [translation elongation factor 2]-phosphate + ADP + H(+)</text>
        <dbReference type="Rhea" id="RHEA:21436"/>
        <dbReference type="Rhea" id="RHEA-COMP:11268"/>
        <dbReference type="Rhea" id="RHEA-COMP:11269"/>
        <dbReference type="ChEBI" id="CHEBI:15378"/>
        <dbReference type="ChEBI" id="CHEBI:30616"/>
        <dbReference type="ChEBI" id="CHEBI:43176"/>
        <dbReference type="ChEBI" id="CHEBI:68546"/>
        <dbReference type="ChEBI" id="CHEBI:456216"/>
        <dbReference type="EC" id="2.7.11.20"/>
    </reaction>
</comment>
<evidence type="ECO:0000259" key="7">
    <source>
        <dbReference type="PROSITE" id="PS51158"/>
    </source>
</evidence>
<dbReference type="EnsemblMetazoa" id="XM_030991873">
    <property type="protein sequence ID" value="XP_030847733"/>
    <property type="gene ID" value="LOC583067"/>
</dbReference>
<dbReference type="EC" id="2.7.11.20" evidence="6"/>
<keyword evidence="2 6" id="KW-0808">Transferase</keyword>
<feature type="domain" description="Alpha-type protein kinase" evidence="7">
    <location>
        <begin position="107"/>
        <end position="317"/>
    </location>
</feature>
<dbReference type="GO" id="GO:0005509">
    <property type="term" value="F:calcium ion binding"/>
    <property type="evidence" value="ECO:0007669"/>
    <property type="project" value="UniProtKB-UniRule"/>
</dbReference>
<dbReference type="FunFam" id="3.20.200.10:FF:000002">
    <property type="entry name" value="Eukaryotic elongation factor 2 kinase"/>
    <property type="match status" value="1"/>
</dbReference>
<dbReference type="GO" id="GO:0031037">
    <property type="term" value="P:myosin II filament disassembly"/>
    <property type="evidence" value="ECO:0000318"/>
    <property type="project" value="GO_Central"/>
</dbReference>
<dbReference type="InParanoid" id="A0A7M7PDU5"/>
<evidence type="ECO:0000256" key="6">
    <source>
        <dbReference type="PIRNR" id="PIRNR038139"/>
    </source>
</evidence>
<dbReference type="PROSITE" id="PS51158">
    <property type="entry name" value="ALPHA_KINASE"/>
    <property type="match status" value="1"/>
</dbReference>
<dbReference type="RefSeq" id="XP_030847725.1">
    <property type="nucleotide sequence ID" value="XM_030991865.1"/>
</dbReference>
<dbReference type="RefSeq" id="XP_030847733.1">
    <property type="nucleotide sequence ID" value="XM_030991873.1"/>
</dbReference>
<comment type="subunit">
    <text evidence="6">Monomer or homodimer.</text>
</comment>
<organism evidence="8 9">
    <name type="scientific">Strongylocentrotus purpuratus</name>
    <name type="common">Purple sea urchin</name>
    <dbReference type="NCBI Taxonomy" id="7668"/>
    <lineage>
        <taxon>Eukaryota</taxon>
        <taxon>Metazoa</taxon>
        <taxon>Echinodermata</taxon>
        <taxon>Eleutherozoa</taxon>
        <taxon>Echinozoa</taxon>
        <taxon>Echinoidea</taxon>
        <taxon>Euechinoidea</taxon>
        <taxon>Echinacea</taxon>
        <taxon>Camarodonta</taxon>
        <taxon>Echinidea</taxon>
        <taxon>Strongylocentrotidae</taxon>
        <taxon>Strongylocentrotus</taxon>
    </lineage>
</organism>
<dbReference type="KEGG" id="spu:583067"/>
<comment type="activity regulation">
    <text evidence="6">Undergoes calcium/calmodulin-dependent intramolecular autophosphorylation, and this results in it becoming partially calcium/calmodulin-independent.</text>
</comment>
<evidence type="ECO:0000256" key="2">
    <source>
        <dbReference type="ARBA" id="ARBA00022679"/>
    </source>
</evidence>
<dbReference type="Gene3D" id="3.20.200.10">
    <property type="entry name" value="MHCK/EF2 kinase"/>
    <property type="match status" value="1"/>
</dbReference>
<dbReference type="EnsemblMetazoa" id="XM_030991882">
    <property type="protein sequence ID" value="XP_030847742"/>
    <property type="gene ID" value="LOC583067"/>
</dbReference>
<dbReference type="OrthoDB" id="301415at2759"/>
<evidence type="ECO:0000256" key="1">
    <source>
        <dbReference type="ARBA" id="ARBA00022527"/>
    </source>
</evidence>
<dbReference type="SMART" id="SM00811">
    <property type="entry name" value="Alpha_kinase"/>
    <property type="match status" value="1"/>
</dbReference>
<keyword evidence="5 6" id="KW-0067">ATP-binding</keyword>
<dbReference type="PIRSF" id="PIRSF038139">
    <property type="entry name" value="Elongation_factor_2_kinase"/>
    <property type="match status" value="1"/>
</dbReference>
<dbReference type="InterPro" id="IPR017400">
    <property type="entry name" value="eEF-2K"/>
</dbReference>
<keyword evidence="6" id="KW-0112">Calmodulin-binding</keyword>
<dbReference type="InterPro" id="IPR004166">
    <property type="entry name" value="a-kinase_dom"/>
</dbReference>
<reference evidence="9" key="1">
    <citation type="submission" date="2015-02" db="EMBL/GenBank/DDBJ databases">
        <title>Genome sequencing for Strongylocentrotus purpuratus.</title>
        <authorList>
            <person name="Murali S."/>
            <person name="Liu Y."/>
            <person name="Vee V."/>
            <person name="English A."/>
            <person name="Wang M."/>
            <person name="Skinner E."/>
            <person name="Han Y."/>
            <person name="Muzny D.M."/>
            <person name="Worley K.C."/>
            <person name="Gibbs R.A."/>
        </authorList>
    </citation>
    <scope>NUCLEOTIDE SEQUENCE</scope>
</reference>
<dbReference type="GeneID" id="583067"/>
<dbReference type="CDD" id="cd16967">
    <property type="entry name" value="Alpha_kinase_eEF2K"/>
    <property type="match status" value="1"/>
</dbReference>
<protein>
    <recommendedName>
        <fullName evidence="6">Eukaryotic elongation factor 2 kinase</fullName>
        <ecNumber evidence="6">2.7.11.20</ecNumber>
    </recommendedName>
</protein>
<sequence>MADLQFEITDLDHDHQVNGNYNGNHNHSSDEDEEMLIEPLIDFLLKEPATHSTPIKNENINNKTKKRSPTCAKLKWKWAFQQVRKMNDPWKEFHLEDLPIDTAIRHRYNAVEKTWVQDEVQVKMGSESFAHGAMRECFRMKKKSNFSKHHQWKNSGNFVAKRYMETVERDVYFQDVRLQMDAKIWGEEFNRHNPPKKVDIFQMAVLEFMNRPGKPLFHLESYIEGKYIKYNSNSGFVRDEALRKTPQAFSHFTFERSGHKLIVVDIQGVGDLYTDPQIHTSTGTEYNEGNLGMRGMALFFATHACNEICDHLELTQFDLHCSEFTEHEKYVKLQKNSGTICRGTENRVFKPRARPSISPLDMTQFVVFERSNSQMSTGSSVVLSPLAESPPRRISFQELPSSPDDVAMSMSPPPSVLNQFQRRTARFRLDSESESETLSHDDEKRAKFLERNVNHRPSCVNLEVQLRKTMLVTSTGGSILGQIHLDMAKYHEMGRFAPDDNSRNMEAALYHLRHGADCGVLEAIIAMARICLQLTHDVLTEVSVPSDDEDYMNEGMDYMETAAEAGDRAAILFVARAYDTGHNLGTARTKSWLEAMHWYEEAVNTEKVDEDGHYDSTMDDPNYLLSARMAEMYRAGGPDLDKNPEKAAELYNEAAEGAIAAMKGRLSNKYYMLSEECYGEMEEE</sequence>
<evidence type="ECO:0000256" key="4">
    <source>
        <dbReference type="ARBA" id="ARBA00022777"/>
    </source>
</evidence>
<dbReference type="InterPro" id="IPR011990">
    <property type="entry name" value="TPR-like_helical_dom_sf"/>
</dbReference>
<keyword evidence="4 6" id="KW-0418">Kinase</keyword>
<evidence type="ECO:0000313" key="9">
    <source>
        <dbReference type="Proteomes" id="UP000007110"/>
    </source>
</evidence>
<dbReference type="RefSeq" id="XP_030847750.1">
    <property type="nucleotide sequence ID" value="XM_030991890.1"/>
</dbReference>
<dbReference type="EnsemblMetazoa" id="XM_030991865">
    <property type="protein sequence ID" value="XP_030847725"/>
    <property type="gene ID" value="LOC583067"/>
</dbReference>
<name>A0A7M7PDU5_STRPU</name>
<reference evidence="8" key="2">
    <citation type="submission" date="2021-01" db="UniProtKB">
        <authorList>
            <consortium name="EnsemblMetazoa"/>
        </authorList>
    </citation>
    <scope>IDENTIFICATION</scope>
</reference>
<dbReference type="InterPro" id="IPR047588">
    <property type="entry name" value="eEF2K_a_kinase_dom"/>
</dbReference>
<keyword evidence="9" id="KW-1185">Reference proteome</keyword>
<dbReference type="PANTHER" id="PTHR45992:SF2">
    <property type="entry name" value="EUKARYOTIC ELONGATION FACTOR 2 KINASE"/>
    <property type="match status" value="1"/>
</dbReference>
<dbReference type="RefSeq" id="XP_030847740.1">
    <property type="nucleotide sequence ID" value="XM_030991880.1"/>
</dbReference>
<dbReference type="EnsemblMetazoa" id="XM_030991880">
    <property type="protein sequence ID" value="XP_030847740"/>
    <property type="gene ID" value="LOC583067"/>
</dbReference>
<dbReference type="GO" id="GO:0005516">
    <property type="term" value="F:calmodulin binding"/>
    <property type="evidence" value="ECO:0007669"/>
    <property type="project" value="UniProtKB-UniRule"/>
</dbReference>
<dbReference type="Gene3D" id="3.30.200.20">
    <property type="entry name" value="Phosphorylase Kinase, domain 1"/>
    <property type="match status" value="2"/>
</dbReference>
<dbReference type="PANTHER" id="PTHR45992">
    <property type="entry name" value="EUKARYOTIC ELONGATION FACTOR 2 KINASE-RELATED"/>
    <property type="match status" value="1"/>
</dbReference>
<dbReference type="EnsemblMetazoa" id="XM_030991890">
    <property type="protein sequence ID" value="XP_030847750"/>
    <property type="gene ID" value="LOC583067"/>
</dbReference>
<dbReference type="GO" id="GO:0005524">
    <property type="term" value="F:ATP binding"/>
    <property type="evidence" value="ECO:0007669"/>
    <property type="project" value="UniProtKB-UniRule"/>
</dbReference>
<dbReference type="Gene3D" id="1.25.40.10">
    <property type="entry name" value="Tetratricopeptide repeat domain"/>
    <property type="match status" value="1"/>
</dbReference>
<keyword evidence="3 6" id="KW-0547">Nucleotide-binding</keyword>
<dbReference type="Pfam" id="PF02816">
    <property type="entry name" value="Alpha_kinase"/>
    <property type="match status" value="1"/>
</dbReference>
<keyword evidence="1 6" id="KW-0723">Serine/threonine-protein kinase</keyword>
<keyword evidence="6" id="KW-0106">Calcium</keyword>
<comment type="similarity">
    <text evidence="6">Belongs to the protein kinase superfamily. Alpha-type protein kinase family.</text>
</comment>
<dbReference type="OMA" id="XETEENK"/>
<evidence type="ECO:0000313" key="8">
    <source>
        <dbReference type="EnsemblMetazoa" id="XP_030847733"/>
    </source>
</evidence>
<accession>A0A7M7PDU5</accession>
<dbReference type="RefSeq" id="XP_030847742.1">
    <property type="nucleotide sequence ID" value="XM_030991882.1"/>
</dbReference>
<dbReference type="AlphaFoldDB" id="A0A7M7PDU5"/>
<evidence type="ECO:0000256" key="3">
    <source>
        <dbReference type="ARBA" id="ARBA00022741"/>
    </source>
</evidence>
<dbReference type="EnsemblMetazoa" id="XM_030991862">
    <property type="protein sequence ID" value="XP_030847722"/>
    <property type="gene ID" value="LOC583067"/>
</dbReference>
<dbReference type="GO" id="GO:0004686">
    <property type="term" value="F:elongation factor-2 kinase activity"/>
    <property type="evidence" value="ECO:0000318"/>
    <property type="project" value="GO_Central"/>
</dbReference>
<dbReference type="SUPFAM" id="SSF81901">
    <property type="entry name" value="HCP-like"/>
    <property type="match status" value="1"/>
</dbReference>
<dbReference type="InterPro" id="IPR051852">
    <property type="entry name" value="Alpha-type_PK"/>
</dbReference>
<proteinExistence type="inferred from homology"/>
<evidence type="ECO:0000256" key="5">
    <source>
        <dbReference type="ARBA" id="ARBA00022840"/>
    </source>
</evidence>
<dbReference type="RefSeq" id="XP_030847747.1">
    <property type="nucleotide sequence ID" value="XM_030991887.1"/>
</dbReference>
<dbReference type="RefSeq" id="XP_030847722.1">
    <property type="nucleotide sequence ID" value="XM_030991862.1"/>
</dbReference>
<dbReference type="InterPro" id="IPR011009">
    <property type="entry name" value="Kinase-like_dom_sf"/>
</dbReference>
<dbReference type="Proteomes" id="UP000007110">
    <property type="component" value="Unassembled WGS sequence"/>
</dbReference>